<dbReference type="InterPro" id="IPR042099">
    <property type="entry name" value="ANL_N_sf"/>
</dbReference>
<dbReference type="Pfam" id="PF13193">
    <property type="entry name" value="AMP-binding_C"/>
    <property type="match status" value="1"/>
</dbReference>
<dbReference type="GO" id="GO:0016405">
    <property type="term" value="F:CoA-ligase activity"/>
    <property type="evidence" value="ECO:0007669"/>
    <property type="project" value="TreeGrafter"/>
</dbReference>
<evidence type="ECO:0008006" key="6">
    <source>
        <dbReference type="Google" id="ProtNLM"/>
    </source>
</evidence>
<dbReference type="InterPro" id="IPR000873">
    <property type="entry name" value="AMP-dep_synth/lig_dom"/>
</dbReference>
<accession>A0A550CH30</accession>
<dbReference type="Proteomes" id="UP000320762">
    <property type="component" value="Unassembled WGS sequence"/>
</dbReference>
<dbReference type="STRING" id="97359.A0A550CH30"/>
<protein>
    <recommendedName>
        <fullName evidence="6">Phenylacetyl-CoA ligase</fullName>
    </recommendedName>
</protein>
<sequence>MQFRSKKSLDSTAIPDDLTIAQFILDTPARPDPNRPVRGPDAQTWLIQDGTGRCIGVDELMRRTYGLANAMNLKYGISDEDVVLLFSKNHVDFPVVIWAAHRLGAVVSPANPSFTASELRYQLERTNATLMFVYPDVDTVAVALEAAKQMNIPAERIVLLDAKTLGSAVTHVDFARVEDLVQAGLKAHRSFTEYRIARGGAKDKAALLCFSSGTTGRPKAVAISHYAFIANLMQFVVHNEVNESYYNGSKVIVPWDSEKRRFRVGDVCLGVLPSYHIYGLLMNLHFNLYAGLSVVVVPTFKYMDMLASIERYRVTHLMLVPPQTVLLCKHPATAAYRTALDRIRFLLMGAAPVSREITDQLVKVLPNAQIGQGYGMTETCTGVCMFPVSQKTGTSGSAGQLMPGCIARVAKPDGTLASANEPGELFVSTPGMAIGYYGDEEATRETFLDGWVRTGDEVVINENTEVWVIDRLKEIMKVNGFQVAPAELEGCILDHPFVADCCVVGVPDAYSGEIPLAFVVLAESACSNHNADVAQDIMQHVAKNKVAYKHLKGGVEFVDSIPKNPSGKLLRRVLREKARSLKAAKM</sequence>
<dbReference type="InterPro" id="IPR020845">
    <property type="entry name" value="AMP-binding_CS"/>
</dbReference>
<evidence type="ECO:0000313" key="4">
    <source>
        <dbReference type="EMBL" id="TRM64006.1"/>
    </source>
</evidence>
<dbReference type="InterPro" id="IPR045851">
    <property type="entry name" value="AMP-bd_C_sf"/>
</dbReference>
<gene>
    <name evidence="4" type="ORF">BD626DRAFT_493475</name>
</gene>
<dbReference type="SUPFAM" id="SSF56801">
    <property type="entry name" value="Acetyl-CoA synthetase-like"/>
    <property type="match status" value="1"/>
</dbReference>
<comment type="similarity">
    <text evidence="1">Belongs to the ATP-dependent AMP-binding enzyme family.</text>
</comment>
<name>A0A550CH30_9AGAR</name>
<dbReference type="FunFam" id="3.30.300.30:FF:000007">
    <property type="entry name" value="4-coumarate--CoA ligase 2"/>
    <property type="match status" value="1"/>
</dbReference>
<dbReference type="OrthoDB" id="6509636at2759"/>
<evidence type="ECO:0000259" key="2">
    <source>
        <dbReference type="Pfam" id="PF00501"/>
    </source>
</evidence>
<proteinExistence type="inferred from homology"/>
<evidence type="ECO:0000256" key="1">
    <source>
        <dbReference type="ARBA" id="ARBA00006432"/>
    </source>
</evidence>
<keyword evidence="5" id="KW-1185">Reference proteome</keyword>
<feature type="domain" description="AMP-dependent synthetase/ligase" evidence="2">
    <location>
        <begin position="55"/>
        <end position="437"/>
    </location>
</feature>
<feature type="domain" description="AMP-binding enzyme C-terminal" evidence="3">
    <location>
        <begin position="487"/>
        <end position="568"/>
    </location>
</feature>
<evidence type="ECO:0000259" key="3">
    <source>
        <dbReference type="Pfam" id="PF13193"/>
    </source>
</evidence>
<dbReference type="PROSITE" id="PS00455">
    <property type="entry name" value="AMP_BINDING"/>
    <property type="match status" value="1"/>
</dbReference>
<dbReference type="Pfam" id="PF00501">
    <property type="entry name" value="AMP-binding"/>
    <property type="match status" value="1"/>
</dbReference>
<dbReference type="EMBL" id="VDMD01000008">
    <property type="protein sequence ID" value="TRM64006.1"/>
    <property type="molecule type" value="Genomic_DNA"/>
</dbReference>
<organism evidence="4 5">
    <name type="scientific">Schizophyllum amplum</name>
    <dbReference type="NCBI Taxonomy" id="97359"/>
    <lineage>
        <taxon>Eukaryota</taxon>
        <taxon>Fungi</taxon>
        <taxon>Dikarya</taxon>
        <taxon>Basidiomycota</taxon>
        <taxon>Agaricomycotina</taxon>
        <taxon>Agaricomycetes</taxon>
        <taxon>Agaricomycetidae</taxon>
        <taxon>Agaricales</taxon>
        <taxon>Schizophyllaceae</taxon>
        <taxon>Schizophyllum</taxon>
    </lineage>
</organism>
<dbReference type="PANTHER" id="PTHR24096:SF422">
    <property type="entry name" value="BCDNA.GH02901"/>
    <property type="match status" value="1"/>
</dbReference>
<comment type="caution">
    <text evidence="4">The sequence shown here is derived from an EMBL/GenBank/DDBJ whole genome shotgun (WGS) entry which is preliminary data.</text>
</comment>
<dbReference type="Gene3D" id="3.40.50.12780">
    <property type="entry name" value="N-terminal domain of ligase-like"/>
    <property type="match status" value="1"/>
</dbReference>
<dbReference type="PANTHER" id="PTHR24096">
    <property type="entry name" value="LONG-CHAIN-FATTY-ACID--COA LIGASE"/>
    <property type="match status" value="1"/>
</dbReference>
<dbReference type="InterPro" id="IPR025110">
    <property type="entry name" value="AMP-bd_C"/>
</dbReference>
<dbReference type="Gene3D" id="3.30.300.30">
    <property type="match status" value="1"/>
</dbReference>
<dbReference type="AlphaFoldDB" id="A0A550CH30"/>
<reference evidence="4 5" key="1">
    <citation type="journal article" date="2019" name="New Phytol.">
        <title>Comparative genomics reveals unique wood-decay strategies and fruiting body development in the Schizophyllaceae.</title>
        <authorList>
            <person name="Almasi E."/>
            <person name="Sahu N."/>
            <person name="Krizsan K."/>
            <person name="Balint B."/>
            <person name="Kovacs G.M."/>
            <person name="Kiss B."/>
            <person name="Cseklye J."/>
            <person name="Drula E."/>
            <person name="Henrissat B."/>
            <person name="Nagy I."/>
            <person name="Chovatia M."/>
            <person name="Adam C."/>
            <person name="LaButti K."/>
            <person name="Lipzen A."/>
            <person name="Riley R."/>
            <person name="Grigoriev I.V."/>
            <person name="Nagy L.G."/>
        </authorList>
    </citation>
    <scope>NUCLEOTIDE SEQUENCE [LARGE SCALE GENOMIC DNA]</scope>
    <source>
        <strain evidence="4 5">NL-1724</strain>
    </source>
</reference>
<evidence type="ECO:0000313" key="5">
    <source>
        <dbReference type="Proteomes" id="UP000320762"/>
    </source>
</evidence>